<dbReference type="PROSITE" id="PS00909">
    <property type="entry name" value="MR_MLE_2"/>
    <property type="match status" value="1"/>
</dbReference>
<evidence type="ECO:0000256" key="2">
    <source>
        <dbReference type="ARBA" id="ARBA00022842"/>
    </source>
</evidence>
<dbReference type="InterPro" id="IPR036849">
    <property type="entry name" value="Enolase-like_C_sf"/>
</dbReference>
<dbReference type="Proteomes" id="UP000245533">
    <property type="component" value="Unassembled WGS sequence"/>
</dbReference>
<proteinExistence type="predicted"/>
<dbReference type="RefSeq" id="WP_109646297.1">
    <property type="nucleotide sequence ID" value="NZ_QGGB01000005.1"/>
</dbReference>
<evidence type="ECO:0000256" key="1">
    <source>
        <dbReference type="ARBA" id="ARBA00022723"/>
    </source>
</evidence>
<dbReference type="InterPro" id="IPR029017">
    <property type="entry name" value="Enolase-like_N"/>
</dbReference>
<accession>A0A316TSV3</accession>
<dbReference type="InterPro" id="IPR018110">
    <property type="entry name" value="Mandel_Rmase/mucon_lact_enz_CS"/>
</dbReference>
<dbReference type="SMART" id="SM00922">
    <property type="entry name" value="MR_MLE"/>
    <property type="match status" value="1"/>
</dbReference>
<dbReference type="Pfam" id="PF13378">
    <property type="entry name" value="MR_MLE_C"/>
    <property type="match status" value="1"/>
</dbReference>
<dbReference type="EMBL" id="QGGB01000005">
    <property type="protein sequence ID" value="PWN06948.1"/>
    <property type="molecule type" value="Genomic_DNA"/>
</dbReference>
<dbReference type="InterPro" id="IPR029065">
    <property type="entry name" value="Enolase_C-like"/>
</dbReference>
<dbReference type="GO" id="GO:0016829">
    <property type="term" value="F:lyase activity"/>
    <property type="evidence" value="ECO:0007669"/>
    <property type="project" value="UniProtKB-KW"/>
</dbReference>
<dbReference type="AlphaFoldDB" id="A0A316TSV3"/>
<dbReference type="OrthoDB" id="9766759at2"/>
<dbReference type="GO" id="GO:0009063">
    <property type="term" value="P:amino acid catabolic process"/>
    <property type="evidence" value="ECO:0007669"/>
    <property type="project" value="InterPro"/>
</dbReference>
<keyword evidence="3" id="KW-0456">Lyase</keyword>
<gene>
    <name evidence="5" type="ORF">DDZ15_06650</name>
</gene>
<dbReference type="GO" id="GO:0046872">
    <property type="term" value="F:metal ion binding"/>
    <property type="evidence" value="ECO:0007669"/>
    <property type="project" value="UniProtKB-KW"/>
</dbReference>
<dbReference type="SFLD" id="SFLDF00009">
    <property type="entry name" value="o-succinylbenzoate_synthase"/>
    <property type="match status" value="1"/>
</dbReference>
<protein>
    <recommendedName>
        <fullName evidence="4">Mandelate racemase/muconate lactonizing enzyme C-terminal domain-containing protein</fullName>
    </recommendedName>
</protein>
<comment type="caution">
    <text evidence="5">The sequence shown here is derived from an EMBL/GenBank/DDBJ whole genome shotgun (WGS) entry which is preliminary data.</text>
</comment>
<dbReference type="SFLD" id="SFLDG00180">
    <property type="entry name" value="muconate_cycloisomerase"/>
    <property type="match status" value="1"/>
</dbReference>
<organism evidence="5 6">
    <name type="scientific">Rhodohalobacter mucosus</name>
    <dbReference type="NCBI Taxonomy" id="2079485"/>
    <lineage>
        <taxon>Bacteria</taxon>
        <taxon>Pseudomonadati</taxon>
        <taxon>Balneolota</taxon>
        <taxon>Balneolia</taxon>
        <taxon>Balneolales</taxon>
        <taxon>Balneolaceae</taxon>
        <taxon>Rhodohalobacter</taxon>
    </lineage>
</organism>
<dbReference type="SUPFAM" id="SSF54826">
    <property type="entry name" value="Enolase N-terminal domain-like"/>
    <property type="match status" value="1"/>
</dbReference>
<evidence type="ECO:0000259" key="4">
    <source>
        <dbReference type="SMART" id="SM00922"/>
    </source>
</evidence>
<evidence type="ECO:0000313" key="6">
    <source>
        <dbReference type="Proteomes" id="UP000245533"/>
    </source>
</evidence>
<keyword evidence="6" id="KW-1185">Reference proteome</keyword>
<reference evidence="5 6" key="1">
    <citation type="submission" date="2018-05" db="EMBL/GenBank/DDBJ databases">
        <title>Rhodohalobacter halophilus gen. nov., sp. nov., a moderately halophilic member of the family Balneolaceae.</title>
        <authorList>
            <person name="Liu Z.-W."/>
        </authorList>
    </citation>
    <scope>NUCLEOTIDE SEQUENCE [LARGE SCALE GENOMIC DNA]</scope>
    <source>
        <strain evidence="5 6">8A47</strain>
    </source>
</reference>
<dbReference type="InterPro" id="IPR013342">
    <property type="entry name" value="Mandelate_racemase_C"/>
</dbReference>
<dbReference type="Pfam" id="PF21508">
    <property type="entry name" value="MenC_N"/>
    <property type="match status" value="1"/>
</dbReference>
<dbReference type="InterPro" id="IPR041338">
    <property type="entry name" value="OSBS_N"/>
</dbReference>
<keyword evidence="2" id="KW-0460">Magnesium</keyword>
<feature type="domain" description="Mandelate racemase/muconate lactonizing enzyme C-terminal" evidence="4">
    <location>
        <begin position="137"/>
        <end position="232"/>
    </location>
</feature>
<dbReference type="SUPFAM" id="SSF51604">
    <property type="entry name" value="Enolase C-terminal domain-like"/>
    <property type="match status" value="1"/>
</dbReference>
<evidence type="ECO:0000256" key="3">
    <source>
        <dbReference type="ARBA" id="ARBA00023239"/>
    </source>
</evidence>
<evidence type="ECO:0000313" key="5">
    <source>
        <dbReference type="EMBL" id="PWN06948.1"/>
    </source>
</evidence>
<dbReference type="PANTHER" id="PTHR48073:SF2">
    <property type="entry name" value="O-SUCCINYLBENZOATE SYNTHASE"/>
    <property type="match status" value="1"/>
</dbReference>
<dbReference type="Gene3D" id="3.20.20.120">
    <property type="entry name" value="Enolase-like C-terminal domain"/>
    <property type="match status" value="1"/>
</dbReference>
<keyword evidence="1" id="KW-0479">Metal-binding</keyword>
<sequence>MLTFYRYRLPFHKPFVTPGGTFTDREGVLLQLETDSFTGLSEASPLPGFSDESLDKTIQQLIDQKETLEALLSTPFTLTGLDNLLREIPLPASAKFALSSLGASTLLKSGLAARDELFAQPFRHQVKVNAVTGIGEYDDIISDIAAHHARGFRTVKIKSTPDPETLASALREAVKKYPSMTFRIDANQSWPVSDALSITGLFTDLNVEYIEEPISVESANDYRELVQKSPIPIALDESLSDMATLETALKALPGIVLIIKPTLLGNIFRISETISANRGPLHRVVVTTALESAVGRSMVQSMAAITGDPGLAHGLDTGRLFEKDLFPLREAENGILNLSSPFNPCTLADIDPNLIHKTD</sequence>
<dbReference type="SFLD" id="SFLDS00001">
    <property type="entry name" value="Enolase"/>
    <property type="match status" value="1"/>
</dbReference>
<name>A0A316TSV3_9BACT</name>
<dbReference type="PANTHER" id="PTHR48073">
    <property type="entry name" value="O-SUCCINYLBENZOATE SYNTHASE-RELATED"/>
    <property type="match status" value="1"/>
</dbReference>
<dbReference type="Gene3D" id="3.30.390.10">
    <property type="entry name" value="Enolase-like, N-terminal domain"/>
    <property type="match status" value="1"/>
</dbReference>